<sequence length="107" mass="12349">MKRVTNQLEQTVLSQLEGIEESITESFLTQRAGRQAMKYKTQIEEGWVGEQMMMIKSPTAREQHNQKILDILNTGDLQTLHQKLVTVGPKTAIMIHQCREFNGRFEC</sequence>
<dbReference type="SUPFAM" id="SSF47781">
    <property type="entry name" value="RuvA domain 2-like"/>
    <property type="match status" value="1"/>
</dbReference>
<accession>A0AAE1BRS2</accession>
<dbReference type="AlphaFoldDB" id="A0AAE1BRS2"/>
<name>A0AAE1BRS2_PETCI</name>
<evidence type="ECO:0000313" key="1">
    <source>
        <dbReference type="EMBL" id="KAK3855847.1"/>
    </source>
</evidence>
<reference evidence="1" key="1">
    <citation type="submission" date="2023-10" db="EMBL/GenBank/DDBJ databases">
        <title>Genome assemblies of two species of porcelain crab, Petrolisthes cinctipes and Petrolisthes manimaculis (Anomura: Porcellanidae).</title>
        <authorList>
            <person name="Angst P."/>
        </authorList>
    </citation>
    <scope>NUCLEOTIDE SEQUENCE</scope>
    <source>
        <strain evidence="1">PB745_01</strain>
        <tissue evidence="1">Gill</tissue>
    </source>
</reference>
<dbReference type="Proteomes" id="UP001286313">
    <property type="component" value="Unassembled WGS sequence"/>
</dbReference>
<evidence type="ECO:0000313" key="2">
    <source>
        <dbReference type="Proteomes" id="UP001286313"/>
    </source>
</evidence>
<keyword evidence="2" id="KW-1185">Reference proteome</keyword>
<dbReference type="EMBL" id="JAWQEG010006071">
    <property type="protein sequence ID" value="KAK3855847.1"/>
    <property type="molecule type" value="Genomic_DNA"/>
</dbReference>
<dbReference type="Gene3D" id="1.10.150.280">
    <property type="entry name" value="AF1531-like domain"/>
    <property type="match status" value="1"/>
</dbReference>
<gene>
    <name evidence="1" type="ORF">Pcinc_037770</name>
</gene>
<dbReference type="InterPro" id="IPR010994">
    <property type="entry name" value="RuvA_2-like"/>
</dbReference>
<comment type="caution">
    <text evidence="1">The sequence shown here is derived from an EMBL/GenBank/DDBJ whole genome shotgun (WGS) entry which is preliminary data.</text>
</comment>
<protein>
    <submittedName>
        <fullName evidence="1">Uncharacterized protein</fullName>
    </submittedName>
</protein>
<organism evidence="1 2">
    <name type="scientific">Petrolisthes cinctipes</name>
    <name type="common">Flat porcelain crab</name>
    <dbReference type="NCBI Taxonomy" id="88211"/>
    <lineage>
        <taxon>Eukaryota</taxon>
        <taxon>Metazoa</taxon>
        <taxon>Ecdysozoa</taxon>
        <taxon>Arthropoda</taxon>
        <taxon>Crustacea</taxon>
        <taxon>Multicrustacea</taxon>
        <taxon>Malacostraca</taxon>
        <taxon>Eumalacostraca</taxon>
        <taxon>Eucarida</taxon>
        <taxon>Decapoda</taxon>
        <taxon>Pleocyemata</taxon>
        <taxon>Anomura</taxon>
        <taxon>Galatheoidea</taxon>
        <taxon>Porcellanidae</taxon>
        <taxon>Petrolisthes</taxon>
    </lineage>
</organism>
<proteinExistence type="predicted"/>